<accession>A0A9D1AC34</accession>
<organism evidence="1 2">
    <name type="scientific">Candidatus Choladousia intestinavium</name>
    <dbReference type="NCBI Taxonomy" id="2840727"/>
    <lineage>
        <taxon>Bacteria</taxon>
        <taxon>Bacillati</taxon>
        <taxon>Bacillota</taxon>
        <taxon>Clostridia</taxon>
        <taxon>Lachnospirales</taxon>
        <taxon>Lachnospiraceae</taxon>
        <taxon>Lachnospiraceae incertae sedis</taxon>
        <taxon>Candidatus Choladousia</taxon>
    </lineage>
</organism>
<dbReference type="Gene3D" id="2.40.128.20">
    <property type="match status" value="1"/>
</dbReference>
<evidence type="ECO:0000313" key="2">
    <source>
        <dbReference type="Proteomes" id="UP000886757"/>
    </source>
</evidence>
<proteinExistence type="predicted"/>
<evidence type="ECO:0000313" key="1">
    <source>
        <dbReference type="EMBL" id="HIR13502.1"/>
    </source>
</evidence>
<dbReference type="Pfam" id="PF09148">
    <property type="entry name" value="DUF1934"/>
    <property type="match status" value="1"/>
</dbReference>
<protein>
    <submittedName>
        <fullName evidence="1">DUF1934 domain-containing protein</fullName>
    </submittedName>
</protein>
<reference evidence="1" key="2">
    <citation type="journal article" date="2021" name="PeerJ">
        <title>Extensive microbial diversity within the chicken gut microbiome revealed by metagenomics and culture.</title>
        <authorList>
            <person name="Gilroy R."/>
            <person name="Ravi A."/>
            <person name="Getino M."/>
            <person name="Pursley I."/>
            <person name="Horton D.L."/>
            <person name="Alikhan N.F."/>
            <person name="Baker D."/>
            <person name="Gharbi K."/>
            <person name="Hall N."/>
            <person name="Watson M."/>
            <person name="Adriaenssens E.M."/>
            <person name="Foster-Nyarko E."/>
            <person name="Jarju S."/>
            <person name="Secka A."/>
            <person name="Antonio M."/>
            <person name="Oren A."/>
            <person name="Chaudhuri R.R."/>
            <person name="La Ragione R."/>
            <person name="Hildebrand F."/>
            <person name="Pallen M.J."/>
        </authorList>
    </citation>
    <scope>NUCLEOTIDE SEQUENCE</scope>
    <source>
        <strain evidence="1">ChiSjej4B22-8148</strain>
    </source>
</reference>
<comment type="caution">
    <text evidence="1">The sequence shown here is derived from an EMBL/GenBank/DDBJ whole genome shotgun (WGS) entry which is preliminary data.</text>
</comment>
<dbReference type="SUPFAM" id="SSF50814">
    <property type="entry name" value="Lipocalins"/>
    <property type="match status" value="1"/>
</dbReference>
<sequence length="150" mass="17050">MTEEVLISVKGLHTLEDTQKDEVEVISAGKYYKRNGKHYVLFEETVEGSGESINSRIKLAGERMEVCQKGAVNSQLVFERNRKNESWYGTPYGNMLAGIRVKDMKMEESEDIIKASVDYSLELNYEHMADCSLQVKIVAKDSGRFSLTEQ</sequence>
<dbReference type="EMBL" id="DVGK01000070">
    <property type="protein sequence ID" value="HIR13502.1"/>
    <property type="molecule type" value="Genomic_DNA"/>
</dbReference>
<name>A0A9D1AC34_9FIRM</name>
<dbReference type="InterPro" id="IPR012674">
    <property type="entry name" value="Calycin"/>
</dbReference>
<reference evidence="1" key="1">
    <citation type="submission" date="2020-10" db="EMBL/GenBank/DDBJ databases">
        <authorList>
            <person name="Gilroy R."/>
        </authorList>
    </citation>
    <scope>NUCLEOTIDE SEQUENCE</scope>
    <source>
        <strain evidence="1">ChiSjej4B22-8148</strain>
    </source>
</reference>
<dbReference type="InterPro" id="IPR015231">
    <property type="entry name" value="DUF1934"/>
</dbReference>
<dbReference type="Proteomes" id="UP000886757">
    <property type="component" value="Unassembled WGS sequence"/>
</dbReference>
<dbReference type="AlphaFoldDB" id="A0A9D1AC34"/>
<gene>
    <name evidence="1" type="ORF">IAB31_06225</name>
</gene>